<evidence type="ECO:0000259" key="1">
    <source>
        <dbReference type="Pfam" id="PF14243"/>
    </source>
</evidence>
<gene>
    <name evidence="2" type="ORF">TPR58_13560</name>
</gene>
<name>A0ABV0BCT1_9SPHN</name>
<accession>A0ABV0BCT1</accession>
<organism evidence="2 3">
    <name type="scientific">Sphingomonas rustica</name>
    <dbReference type="NCBI Taxonomy" id="3103142"/>
    <lineage>
        <taxon>Bacteria</taxon>
        <taxon>Pseudomonadati</taxon>
        <taxon>Pseudomonadota</taxon>
        <taxon>Alphaproteobacteria</taxon>
        <taxon>Sphingomonadales</taxon>
        <taxon>Sphingomonadaceae</taxon>
        <taxon>Sphingomonas</taxon>
    </lineage>
</organism>
<evidence type="ECO:0000313" key="3">
    <source>
        <dbReference type="Proteomes" id="UP001427805"/>
    </source>
</evidence>
<comment type="caution">
    <text evidence="2">The sequence shown here is derived from an EMBL/GenBank/DDBJ whole genome shotgun (WGS) entry which is preliminary data.</text>
</comment>
<protein>
    <submittedName>
        <fullName evidence="2">ATP-grasp domain-containing protein</fullName>
    </submittedName>
</protein>
<evidence type="ECO:0000313" key="2">
    <source>
        <dbReference type="EMBL" id="MEN3748197.1"/>
    </source>
</evidence>
<feature type="domain" description="ATP-grasp" evidence="1">
    <location>
        <begin position="130"/>
        <end position="267"/>
    </location>
</feature>
<dbReference type="Pfam" id="PF14243">
    <property type="entry name" value="R2K_3"/>
    <property type="match status" value="1"/>
</dbReference>
<proteinExistence type="predicted"/>
<keyword evidence="3" id="KW-1185">Reference proteome</keyword>
<dbReference type="SUPFAM" id="SSF56059">
    <property type="entry name" value="Glutathione synthetase ATP-binding domain-like"/>
    <property type="match status" value="1"/>
</dbReference>
<sequence>MDVTISRVEDQLLVISRAIGAPAYDFDFDLNFRCTHPFRFREGELCVLRLGPVPDYGSDYAERLDWGLRPVNSPEEHFRASELEGWYPLIRDLTPATRIFDHLPPASRIESDFGWPVFVKGSRQTSKHNPDLAVARNADEYARLCDGYAKDPILHWQRPVVRNFVELDPIPGEVPGKVRASREFRTFWWRGNFVGCGHYWYQLPAYGAADLRIGIELAREVARRVEVPFLVVDIARTRDGDWIVIECNDAQEAGYAGLSPHLLWRNILDHLD</sequence>
<dbReference type="RefSeq" id="WP_346247209.1">
    <property type="nucleotide sequence ID" value="NZ_JBDIZK010000007.1"/>
</dbReference>
<reference evidence="2 3" key="1">
    <citation type="submission" date="2024-05" db="EMBL/GenBank/DDBJ databases">
        <title>Sphingomonas sp. HF-S3 16S ribosomal RNA gene Genome sequencing and assembly.</title>
        <authorList>
            <person name="Lee H."/>
        </authorList>
    </citation>
    <scope>NUCLEOTIDE SEQUENCE [LARGE SCALE GENOMIC DNA]</scope>
    <source>
        <strain evidence="2 3">HF-S3</strain>
    </source>
</reference>
<dbReference type="EMBL" id="JBDIZK010000007">
    <property type="protein sequence ID" value="MEN3748197.1"/>
    <property type="molecule type" value="Genomic_DNA"/>
</dbReference>
<dbReference type="InterPro" id="IPR025643">
    <property type="entry name" value="R2K_3"/>
</dbReference>
<dbReference type="Proteomes" id="UP001427805">
    <property type="component" value="Unassembled WGS sequence"/>
</dbReference>